<protein>
    <submittedName>
        <fullName evidence="2">Uncharacterized protein</fullName>
    </submittedName>
</protein>
<name>A0ABX7WS24_9GAMM</name>
<reference evidence="2 3" key="1">
    <citation type="submission" date="2021-04" db="EMBL/GenBank/DDBJ databases">
        <title>Genomics, taxonomy and metabolism of representatives of sulfur bacteria of the genus Thiothrix: Thiothrix fructosivorans QT, Thiothrix unzii A1T and three new species, Thiothrix subterranea sp. nov., Thiothrix litoralis sp. nov. and 'Candidatus Thiothrix anitrata' sp. nov.</title>
        <authorList>
            <person name="Ravin N.V."/>
            <person name="Smolyakov D."/>
            <person name="Rudenko T.S."/>
            <person name="Mardanov A.V."/>
            <person name="Beletsky A.V."/>
            <person name="Markov N.D."/>
            <person name="Fomenkov A.I."/>
            <person name="Roberts R.J."/>
            <person name="Karnachuk O.V."/>
            <person name="Novikov A."/>
            <person name="Grabovich M.Y."/>
        </authorList>
    </citation>
    <scope>NUCLEOTIDE SEQUENCE [LARGE SCALE GENOMIC DNA]</scope>
    <source>
        <strain evidence="2 3">AS</strain>
    </source>
</reference>
<evidence type="ECO:0000256" key="1">
    <source>
        <dbReference type="SAM" id="Phobius"/>
    </source>
</evidence>
<gene>
    <name evidence="2" type="ORF">J9253_00550</name>
</gene>
<organism evidence="2 3">
    <name type="scientific">Thiothrix litoralis</name>
    <dbReference type="NCBI Taxonomy" id="2891210"/>
    <lineage>
        <taxon>Bacteria</taxon>
        <taxon>Pseudomonadati</taxon>
        <taxon>Pseudomonadota</taxon>
        <taxon>Gammaproteobacteria</taxon>
        <taxon>Thiotrichales</taxon>
        <taxon>Thiotrichaceae</taxon>
        <taxon>Thiothrix</taxon>
    </lineage>
</organism>
<sequence length="115" mass="12684">MSNPLLSASEQAHINAVRSYHHPSLDSTVSTLSALVDRVDWNKLFIRAAIALNAAGFLYVLSTFLFYAHYFGVSALAFLGQLMIGLFFLMTVWSTTDGLRVMIASIGMYILANSF</sequence>
<keyword evidence="1" id="KW-0472">Membrane</keyword>
<keyword evidence="1" id="KW-1133">Transmembrane helix</keyword>
<dbReference type="Proteomes" id="UP000672039">
    <property type="component" value="Chromosome"/>
</dbReference>
<feature type="transmembrane region" description="Helical" evidence="1">
    <location>
        <begin position="44"/>
        <end position="67"/>
    </location>
</feature>
<accession>A0ABX7WS24</accession>
<dbReference type="EMBL" id="CP072801">
    <property type="protein sequence ID" value="QTR46489.1"/>
    <property type="molecule type" value="Genomic_DNA"/>
</dbReference>
<keyword evidence="1" id="KW-0812">Transmembrane</keyword>
<feature type="transmembrane region" description="Helical" evidence="1">
    <location>
        <begin position="73"/>
        <end position="93"/>
    </location>
</feature>
<keyword evidence="3" id="KW-1185">Reference proteome</keyword>
<evidence type="ECO:0000313" key="3">
    <source>
        <dbReference type="Proteomes" id="UP000672039"/>
    </source>
</evidence>
<evidence type="ECO:0000313" key="2">
    <source>
        <dbReference type="EMBL" id="QTR46489.1"/>
    </source>
</evidence>
<dbReference type="RefSeq" id="WP_210222824.1">
    <property type="nucleotide sequence ID" value="NZ_CP072801.1"/>
</dbReference>
<proteinExistence type="predicted"/>